<dbReference type="AlphaFoldDB" id="A0AAD6F463"/>
<dbReference type="InterPro" id="IPR036179">
    <property type="entry name" value="Ig-like_dom_sf"/>
</dbReference>
<dbReference type="InterPro" id="IPR013106">
    <property type="entry name" value="Ig_V-set"/>
</dbReference>
<dbReference type="PANTHER" id="PTHR24100">
    <property type="entry name" value="BUTYROPHILIN"/>
    <property type="match status" value="1"/>
</dbReference>
<proteinExistence type="predicted"/>
<dbReference type="GO" id="GO:0050852">
    <property type="term" value="P:T cell receptor signaling pathway"/>
    <property type="evidence" value="ECO:0007669"/>
    <property type="project" value="TreeGrafter"/>
</dbReference>
<keyword evidence="7" id="KW-1185">Reference proteome</keyword>
<sequence>MYLTRAETLLFSALFPPLPHDTEVKEKPGKNVTLHCNTDAAIALAERNRSGRENYVVFFCRDNRLIGTFPFHGLVELKGDGSVVLKNVSVNDTGNYTCLVWTLSDTEEKCVASVHLSVSGVTELKAKPGEDVTLPCNCTKDAAIALVLWNRTDLVDDVFFFRDNKLIRIFQNLSFRGRVELKDPEMTNGDCSVVLKNVSVNDTGNYTCRVRTLSDTEEKCVASVHLSVSGGSGNETKAGNLKNGQINDENEWGYLTLVCLCVFVLLVLVFFFVLVLVVLVHVLVTIRHVVEYIRAMVRTLEEGVDELEIARTERLTCPRPLYS</sequence>
<evidence type="ECO:0000313" key="7">
    <source>
        <dbReference type="Proteomes" id="UP001219934"/>
    </source>
</evidence>
<organism evidence="6 7">
    <name type="scientific">Pogonophryne albipinna</name>
    <dbReference type="NCBI Taxonomy" id="1090488"/>
    <lineage>
        <taxon>Eukaryota</taxon>
        <taxon>Metazoa</taxon>
        <taxon>Chordata</taxon>
        <taxon>Craniata</taxon>
        <taxon>Vertebrata</taxon>
        <taxon>Euteleostomi</taxon>
        <taxon>Actinopterygii</taxon>
        <taxon>Neopterygii</taxon>
        <taxon>Teleostei</taxon>
        <taxon>Neoteleostei</taxon>
        <taxon>Acanthomorphata</taxon>
        <taxon>Eupercaria</taxon>
        <taxon>Perciformes</taxon>
        <taxon>Notothenioidei</taxon>
        <taxon>Pogonophryne</taxon>
    </lineage>
</organism>
<reference evidence="6" key="1">
    <citation type="submission" date="2022-11" db="EMBL/GenBank/DDBJ databases">
        <title>Chromosome-level genome of Pogonophryne albipinna.</title>
        <authorList>
            <person name="Jo E."/>
        </authorList>
    </citation>
    <scope>NUCLEOTIDE SEQUENCE</scope>
    <source>
        <strain evidence="6">SGF0006</strain>
        <tissue evidence="6">Muscle</tissue>
    </source>
</reference>
<dbReference type="EMBL" id="JAPTMU010000216">
    <property type="protein sequence ID" value="KAJ4920187.1"/>
    <property type="molecule type" value="Genomic_DNA"/>
</dbReference>
<feature type="domain" description="Ig-like" evidence="5">
    <location>
        <begin position="19"/>
        <end position="100"/>
    </location>
</feature>
<evidence type="ECO:0000256" key="4">
    <source>
        <dbReference type="SAM" id="Phobius"/>
    </source>
</evidence>
<dbReference type="InterPro" id="IPR003598">
    <property type="entry name" value="Ig_sub2"/>
</dbReference>
<comment type="caution">
    <text evidence="6">The sequence shown here is derived from an EMBL/GenBank/DDBJ whole genome shotgun (WGS) entry which is preliminary data.</text>
</comment>
<dbReference type="InterPro" id="IPR050504">
    <property type="entry name" value="IgSF_BTN/MOG"/>
</dbReference>
<dbReference type="GO" id="GO:0005102">
    <property type="term" value="F:signaling receptor binding"/>
    <property type="evidence" value="ECO:0007669"/>
    <property type="project" value="TreeGrafter"/>
</dbReference>
<accession>A0AAD6F463</accession>
<keyword evidence="4" id="KW-1133">Transmembrane helix</keyword>
<dbReference type="PROSITE" id="PS50835">
    <property type="entry name" value="IG_LIKE"/>
    <property type="match status" value="2"/>
</dbReference>
<dbReference type="InterPro" id="IPR013783">
    <property type="entry name" value="Ig-like_fold"/>
</dbReference>
<dbReference type="PANTHER" id="PTHR24100:SF151">
    <property type="entry name" value="ICOS LIGAND"/>
    <property type="match status" value="1"/>
</dbReference>
<keyword evidence="4" id="KW-0812">Transmembrane</keyword>
<evidence type="ECO:0000256" key="2">
    <source>
        <dbReference type="ARBA" id="ARBA00023136"/>
    </source>
</evidence>
<comment type="subcellular location">
    <subcellularLocation>
        <location evidence="1">Membrane</location>
    </subcellularLocation>
</comment>
<dbReference type="SUPFAM" id="SSF48726">
    <property type="entry name" value="Immunoglobulin"/>
    <property type="match status" value="2"/>
</dbReference>
<feature type="domain" description="Ig-like" evidence="5">
    <location>
        <begin position="112"/>
        <end position="222"/>
    </location>
</feature>
<dbReference type="Gene3D" id="2.60.40.10">
    <property type="entry name" value="Immunoglobulins"/>
    <property type="match status" value="2"/>
</dbReference>
<dbReference type="Pfam" id="PF07686">
    <property type="entry name" value="V-set"/>
    <property type="match status" value="2"/>
</dbReference>
<name>A0AAD6F463_9TELE</name>
<evidence type="ECO:0000256" key="3">
    <source>
        <dbReference type="ARBA" id="ARBA00023319"/>
    </source>
</evidence>
<feature type="transmembrane region" description="Helical" evidence="4">
    <location>
        <begin position="252"/>
        <end position="284"/>
    </location>
</feature>
<dbReference type="Proteomes" id="UP001219934">
    <property type="component" value="Unassembled WGS sequence"/>
</dbReference>
<dbReference type="CDD" id="cd00096">
    <property type="entry name" value="Ig"/>
    <property type="match status" value="1"/>
</dbReference>
<keyword evidence="3" id="KW-0393">Immunoglobulin domain</keyword>
<evidence type="ECO:0000256" key="1">
    <source>
        <dbReference type="ARBA" id="ARBA00004370"/>
    </source>
</evidence>
<dbReference type="GO" id="GO:0009897">
    <property type="term" value="C:external side of plasma membrane"/>
    <property type="evidence" value="ECO:0007669"/>
    <property type="project" value="TreeGrafter"/>
</dbReference>
<dbReference type="InterPro" id="IPR007110">
    <property type="entry name" value="Ig-like_dom"/>
</dbReference>
<dbReference type="InterPro" id="IPR003599">
    <property type="entry name" value="Ig_sub"/>
</dbReference>
<dbReference type="SMART" id="SM00408">
    <property type="entry name" value="IGc2"/>
    <property type="match status" value="2"/>
</dbReference>
<dbReference type="GO" id="GO:0001817">
    <property type="term" value="P:regulation of cytokine production"/>
    <property type="evidence" value="ECO:0007669"/>
    <property type="project" value="TreeGrafter"/>
</dbReference>
<gene>
    <name evidence="6" type="ORF">JOQ06_012510</name>
</gene>
<evidence type="ECO:0000259" key="5">
    <source>
        <dbReference type="PROSITE" id="PS50835"/>
    </source>
</evidence>
<evidence type="ECO:0000313" key="6">
    <source>
        <dbReference type="EMBL" id="KAJ4920187.1"/>
    </source>
</evidence>
<keyword evidence="2 4" id="KW-0472">Membrane</keyword>
<protein>
    <recommendedName>
        <fullName evidence="5">Ig-like domain-containing protein</fullName>
    </recommendedName>
</protein>
<dbReference type="SMART" id="SM00409">
    <property type="entry name" value="IG"/>
    <property type="match status" value="2"/>
</dbReference>